<dbReference type="Pfam" id="PF00226">
    <property type="entry name" value="DnaJ"/>
    <property type="match status" value="1"/>
</dbReference>
<keyword evidence="1" id="KW-0143">Chaperone</keyword>
<gene>
    <name evidence="4" type="ORF">JI741_02900</name>
</gene>
<dbReference type="PROSITE" id="PS50076">
    <property type="entry name" value="DNAJ_2"/>
    <property type="match status" value="1"/>
</dbReference>
<keyword evidence="2" id="KW-0472">Membrane</keyword>
<dbReference type="Gene3D" id="1.10.287.110">
    <property type="entry name" value="DnaJ domain"/>
    <property type="match status" value="1"/>
</dbReference>
<name>A0ABS1KLQ0_9BACT</name>
<dbReference type="SMART" id="SM00271">
    <property type="entry name" value="DnaJ"/>
    <property type="match status" value="1"/>
</dbReference>
<dbReference type="PANTHER" id="PTHR43096:SF52">
    <property type="entry name" value="DNAJ HOMOLOG 1, MITOCHONDRIAL-RELATED"/>
    <property type="match status" value="1"/>
</dbReference>
<protein>
    <submittedName>
        <fullName evidence="4">J domain-containing protein</fullName>
    </submittedName>
</protein>
<dbReference type="EMBL" id="JAERRB010000001">
    <property type="protein sequence ID" value="MBL0740147.1"/>
    <property type="molecule type" value="Genomic_DNA"/>
</dbReference>
<comment type="caution">
    <text evidence="4">The sequence shown here is derived from an EMBL/GenBank/DDBJ whole genome shotgun (WGS) entry which is preliminary data.</text>
</comment>
<evidence type="ECO:0000259" key="3">
    <source>
        <dbReference type="PROSITE" id="PS50076"/>
    </source>
</evidence>
<accession>A0ABS1KLQ0</accession>
<evidence type="ECO:0000256" key="1">
    <source>
        <dbReference type="ARBA" id="ARBA00023186"/>
    </source>
</evidence>
<reference evidence="4 5" key="1">
    <citation type="submission" date="2021-01" db="EMBL/GenBank/DDBJ databases">
        <title>Chryseolinea sp. Jin1 Genome sequencing and assembly.</title>
        <authorList>
            <person name="Kim I."/>
        </authorList>
    </citation>
    <scope>NUCLEOTIDE SEQUENCE [LARGE SCALE GENOMIC DNA]</scope>
    <source>
        <strain evidence="4 5">Jin1</strain>
    </source>
</reference>
<dbReference type="CDD" id="cd06257">
    <property type="entry name" value="DnaJ"/>
    <property type="match status" value="1"/>
</dbReference>
<feature type="transmembrane region" description="Helical" evidence="2">
    <location>
        <begin position="242"/>
        <end position="263"/>
    </location>
</feature>
<keyword evidence="5" id="KW-1185">Reference proteome</keyword>
<evidence type="ECO:0000256" key="2">
    <source>
        <dbReference type="SAM" id="Phobius"/>
    </source>
</evidence>
<keyword evidence="2" id="KW-1133">Transmembrane helix</keyword>
<dbReference type="PANTHER" id="PTHR43096">
    <property type="entry name" value="DNAJ HOMOLOG 1, MITOCHONDRIAL-RELATED"/>
    <property type="match status" value="1"/>
</dbReference>
<dbReference type="PRINTS" id="PR00625">
    <property type="entry name" value="JDOMAIN"/>
</dbReference>
<feature type="domain" description="J" evidence="3">
    <location>
        <begin position="1"/>
        <end position="63"/>
    </location>
</feature>
<feature type="transmembrane region" description="Helical" evidence="2">
    <location>
        <begin position="110"/>
        <end position="127"/>
    </location>
</feature>
<feature type="transmembrane region" description="Helical" evidence="2">
    <location>
        <begin position="214"/>
        <end position="235"/>
    </location>
</feature>
<dbReference type="Proteomes" id="UP000613030">
    <property type="component" value="Unassembled WGS sequence"/>
</dbReference>
<keyword evidence="2" id="KW-0812">Transmembrane</keyword>
<proteinExistence type="predicted"/>
<evidence type="ECO:0000313" key="5">
    <source>
        <dbReference type="Proteomes" id="UP000613030"/>
    </source>
</evidence>
<dbReference type="InterPro" id="IPR036869">
    <property type="entry name" value="J_dom_sf"/>
</dbReference>
<dbReference type="InterPro" id="IPR001623">
    <property type="entry name" value="DnaJ_domain"/>
</dbReference>
<organism evidence="4 5">
    <name type="scientific">Chryseolinea lacunae</name>
    <dbReference type="NCBI Taxonomy" id="2801331"/>
    <lineage>
        <taxon>Bacteria</taxon>
        <taxon>Pseudomonadati</taxon>
        <taxon>Bacteroidota</taxon>
        <taxon>Cytophagia</taxon>
        <taxon>Cytophagales</taxon>
        <taxon>Fulvivirgaceae</taxon>
        <taxon>Chryseolinea</taxon>
    </lineage>
</organism>
<evidence type="ECO:0000313" key="4">
    <source>
        <dbReference type="EMBL" id="MBL0740147.1"/>
    </source>
</evidence>
<sequence>MRILNLSSNASSEEIRAAYRSLIKQYHPDKNSSEQASEFTLKLNEAYDVLSDPEKKSQYDNRFYQAPAEETIYEEDPREVYRREYIRQKAETVREAQETEVRRQHTQFRLGRLLSFPILAFALLVIMDRYLPAHISTDIPIVGWQVGSGGGRHGSTRTYTSFMKSDHATYEVPNALHINYDYYAAEKEPIIIMATPILRTIKSYAVCNGNIKTIYPVLGTPLLPLLILISAAFIASRRKFSYTAYVFRFLPPLLLAAELVFYIF</sequence>
<dbReference type="SUPFAM" id="SSF46565">
    <property type="entry name" value="Chaperone J-domain"/>
    <property type="match status" value="1"/>
</dbReference>